<dbReference type="Gramene" id="AUR62036726-RA">
    <property type="protein sequence ID" value="AUR62036726-RA:cds"/>
    <property type="gene ID" value="AUR62036726"/>
</dbReference>
<dbReference type="RefSeq" id="XP_021737101.1">
    <property type="nucleotide sequence ID" value="XM_021881409.1"/>
</dbReference>
<dbReference type="GeneID" id="110703623"/>
<keyword evidence="3" id="KW-1185">Reference proteome</keyword>
<dbReference type="RefSeq" id="XP_021737097.1">
    <property type="nucleotide sequence ID" value="XM_021881405.1"/>
</dbReference>
<proteinExistence type="predicted"/>
<evidence type="ECO:0000259" key="1">
    <source>
        <dbReference type="Pfam" id="PF13456"/>
    </source>
</evidence>
<dbReference type="InterPro" id="IPR044730">
    <property type="entry name" value="RNase_H-like_dom_plant"/>
</dbReference>
<dbReference type="Proteomes" id="UP000596660">
    <property type="component" value="Unplaced"/>
</dbReference>
<dbReference type="RefSeq" id="XP_021737100.1">
    <property type="nucleotide sequence ID" value="XM_021881408.1"/>
</dbReference>
<reference evidence="2" key="2">
    <citation type="submission" date="2021-03" db="UniProtKB">
        <authorList>
            <consortium name="EnsemblPlants"/>
        </authorList>
    </citation>
    <scope>IDENTIFICATION</scope>
</reference>
<organism evidence="2 3">
    <name type="scientific">Chenopodium quinoa</name>
    <name type="common">Quinoa</name>
    <dbReference type="NCBI Taxonomy" id="63459"/>
    <lineage>
        <taxon>Eukaryota</taxon>
        <taxon>Viridiplantae</taxon>
        <taxon>Streptophyta</taxon>
        <taxon>Embryophyta</taxon>
        <taxon>Tracheophyta</taxon>
        <taxon>Spermatophyta</taxon>
        <taxon>Magnoliopsida</taxon>
        <taxon>eudicotyledons</taxon>
        <taxon>Gunneridae</taxon>
        <taxon>Pentapetalae</taxon>
        <taxon>Caryophyllales</taxon>
        <taxon>Chenopodiaceae</taxon>
        <taxon>Chenopodioideae</taxon>
        <taxon>Atripliceae</taxon>
        <taxon>Chenopodium</taxon>
    </lineage>
</organism>
<dbReference type="SMR" id="A0A803MWZ6"/>
<dbReference type="Gene3D" id="3.30.420.10">
    <property type="entry name" value="Ribonuclease H-like superfamily/Ribonuclease H"/>
    <property type="match status" value="1"/>
</dbReference>
<reference evidence="2" key="1">
    <citation type="journal article" date="2017" name="Nature">
        <title>The genome of Chenopodium quinoa.</title>
        <authorList>
            <person name="Jarvis D.E."/>
            <person name="Ho Y.S."/>
            <person name="Lightfoot D.J."/>
            <person name="Schmoeckel S.M."/>
            <person name="Li B."/>
            <person name="Borm T.J.A."/>
            <person name="Ohyanagi H."/>
            <person name="Mineta K."/>
            <person name="Michell C.T."/>
            <person name="Saber N."/>
            <person name="Kharbatia N.M."/>
            <person name="Rupper R.R."/>
            <person name="Sharp A.R."/>
            <person name="Dally N."/>
            <person name="Boughton B.A."/>
            <person name="Woo Y.H."/>
            <person name="Gao G."/>
            <person name="Schijlen E.G.W.M."/>
            <person name="Guo X."/>
            <person name="Momin A.A."/>
            <person name="Negrao S."/>
            <person name="Al-Babili S."/>
            <person name="Gehring C."/>
            <person name="Roessner U."/>
            <person name="Jung C."/>
            <person name="Murphy K."/>
            <person name="Arold S.T."/>
            <person name="Gojobori T."/>
            <person name="van der Linden C.G."/>
            <person name="van Loo E.N."/>
            <person name="Jellen E.N."/>
            <person name="Maughan P.J."/>
            <person name="Tester M."/>
        </authorList>
    </citation>
    <scope>NUCLEOTIDE SEQUENCE [LARGE SCALE GENOMIC DNA]</scope>
    <source>
        <strain evidence="2">cv. PI 614886</strain>
    </source>
</reference>
<dbReference type="SUPFAM" id="SSF53098">
    <property type="entry name" value="Ribonuclease H-like"/>
    <property type="match status" value="1"/>
</dbReference>
<dbReference type="CDD" id="cd06222">
    <property type="entry name" value="RNase_H_like"/>
    <property type="match status" value="1"/>
</dbReference>
<dbReference type="RefSeq" id="XP_021737104.1">
    <property type="nucleotide sequence ID" value="XM_021881412.1"/>
</dbReference>
<evidence type="ECO:0000313" key="2">
    <source>
        <dbReference type="EnsemblPlants" id="AUR62036726-RA:cds"/>
    </source>
</evidence>
<dbReference type="OrthoDB" id="10346833at2759"/>
<dbReference type="KEGG" id="cqi:110703623"/>
<dbReference type="InterPro" id="IPR036397">
    <property type="entry name" value="RNaseH_sf"/>
</dbReference>
<dbReference type="GO" id="GO:0004523">
    <property type="term" value="F:RNA-DNA hybrid ribonuclease activity"/>
    <property type="evidence" value="ECO:0007669"/>
    <property type="project" value="InterPro"/>
</dbReference>
<gene>
    <name evidence="2" type="primary">LOC110703623</name>
</gene>
<accession>A0A803MWZ6</accession>
<dbReference type="RefSeq" id="XP_021737103.1">
    <property type="nucleotide sequence ID" value="XM_021881411.1"/>
</dbReference>
<dbReference type="Pfam" id="PF13456">
    <property type="entry name" value="RVT_3"/>
    <property type="match status" value="1"/>
</dbReference>
<feature type="domain" description="RNase H type-1" evidence="1">
    <location>
        <begin position="73"/>
        <end position="189"/>
    </location>
</feature>
<dbReference type="RefSeq" id="XP_021737098.1">
    <property type="nucleotide sequence ID" value="XM_021881406.1"/>
</dbReference>
<dbReference type="AlphaFoldDB" id="A0A803MWZ6"/>
<dbReference type="RefSeq" id="XP_021737099.1">
    <property type="nucleotide sequence ID" value="XM_021881407.1"/>
</dbReference>
<evidence type="ECO:0000313" key="3">
    <source>
        <dbReference type="Proteomes" id="UP000596660"/>
    </source>
</evidence>
<dbReference type="OMA" id="LLLNWCC"/>
<sequence length="202" mass="22174">MGSLRLFQAVSKGHFAARDAVFRNSPYDSASILAEASNAVMQYQLPEAQRLDSRVANIGRNPCGEADTVLQIAGSWHKRSMTGGAAWIMKDDRLQTIHGSCLQTSGVSALQMDALACLHGIKWAATHRLHNVSIYTGSRNLVELLQGSMPLDITLLWTIQEIRGQALLLNWCCVHKVSRSQFRQAQNAAIACRAGLLTPENF</sequence>
<dbReference type="GO" id="GO:0003676">
    <property type="term" value="F:nucleic acid binding"/>
    <property type="evidence" value="ECO:0007669"/>
    <property type="project" value="InterPro"/>
</dbReference>
<dbReference type="RefSeq" id="XP_021737102.1">
    <property type="nucleotide sequence ID" value="XM_021881410.1"/>
</dbReference>
<dbReference type="InterPro" id="IPR012337">
    <property type="entry name" value="RNaseH-like_sf"/>
</dbReference>
<dbReference type="EnsemblPlants" id="AUR62036726-RA">
    <property type="protein sequence ID" value="AUR62036726-RA:cds"/>
    <property type="gene ID" value="AUR62036726"/>
</dbReference>
<name>A0A803MWZ6_CHEQI</name>
<protein>
    <recommendedName>
        <fullName evidence="1">RNase H type-1 domain-containing protein</fullName>
    </recommendedName>
</protein>
<dbReference type="InterPro" id="IPR002156">
    <property type="entry name" value="RNaseH_domain"/>
</dbReference>